<feature type="region of interest" description="Disordered" evidence="6">
    <location>
        <begin position="252"/>
        <end position="280"/>
    </location>
</feature>
<evidence type="ECO:0000256" key="1">
    <source>
        <dbReference type="ARBA" id="ARBA00022723"/>
    </source>
</evidence>
<dbReference type="Gene3D" id="3.30.160.60">
    <property type="entry name" value="Classic Zinc Finger"/>
    <property type="match status" value="2"/>
</dbReference>
<evidence type="ECO:0000256" key="2">
    <source>
        <dbReference type="ARBA" id="ARBA00022737"/>
    </source>
</evidence>
<accession>A0ABP1Q1S7</accession>
<feature type="compositionally biased region" description="Polar residues" evidence="6">
    <location>
        <begin position="66"/>
        <end position="79"/>
    </location>
</feature>
<dbReference type="Pfam" id="PF00096">
    <property type="entry name" value="zf-C2H2"/>
    <property type="match status" value="1"/>
</dbReference>
<evidence type="ECO:0000259" key="7">
    <source>
        <dbReference type="PROSITE" id="PS50157"/>
    </source>
</evidence>
<gene>
    <name evidence="8" type="ORF">ODALV1_LOCUS6262</name>
</gene>
<evidence type="ECO:0000256" key="5">
    <source>
        <dbReference type="PROSITE-ProRule" id="PRU00042"/>
    </source>
</evidence>
<evidence type="ECO:0000313" key="8">
    <source>
        <dbReference type="EMBL" id="CAL8085885.1"/>
    </source>
</evidence>
<protein>
    <recommendedName>
        <fullName evidence="7">C2H2-type domain-containing protein</fullName>
    </recommendedName>
</protein>
<sequence length="280" mass="31232">MFQNLDLGDGGAEAFDSALEFLESKGTLEREINAPGSVLKPFAQLLSEILLPKIRNPETKVEQEEANSAINGTQGSSTSAKDKEKKAPVSLSAFLGLEEVRETQSPHACDHCDKRFELQWDLHVHLKKVHSIESYHACQQCPRVFTRREDFERHLITHGERNFKCRVCGMAFLRLETLDRHAENHHDLLKEIANNSLNIISSLSLGEKESETQQRKVDSRASTSSCVQSLASIHNDNGERDGKVALEVVAKDGNELDESEGTVCPDDDNRDLHHTCSSTS</sequence>
<dbReference type="SUPFAM" id="SSF57667">
    <property type="entry name" value="beta-beta-alpha zinc fingers"/>
    <property type="match status" value="2"/>
</dbReference>
<dbReference type="PANTHER" id="PTHR24403:SF67">
    <property type="entry name" value="FI01116P-RELATED"/>
    <property type="match status" value="1"/>
</dbReference>
<dbReference type="InterPro" id="IPR036236">
    <property type="entry name" value="Znf_C2H2_sf"/>
</dbReference>
<dbReference type="InterPro" id="IPR013087">
    <property type="entry name" value="Znf_C2H2_type"/>
</dbReference>
<feature type="domain" description="C2H2-type" evidence="7">
    <location>
        <begin position="136"/>
        <end position="163"/>
    </location>
</feature>
<dbReference type="InterPro" id="IPR050688">
    <property type="entry name" value="Zinc_finger/UBP_domain"/>
</dbReference>
<evidence type="ECO:0000256" key="3">
    <source>
        <dbReference type="ARBA" id="ARBA00022771"/>
    </source>
</evidence>
<proteinExistence type="predicted"/>
<reference evidence="8 9" key="1">
    <citation type="submission" date="2024-08" db="EMBL/GenBank/DDBJ databases">
        <authorList>
            <person name="Cucini C."/>
            <person name="Frati F."/>
        </authorList>
    </citation>
    <scope>NUCLEOTIDE SEQUENCE [LARGE SCALE GENOMIC DNA]</scope>
</reference>
<feature type="region of interest" description="Disordered" evidence="6">
    <location>
        <begin position="60"/>
        <end position="85"/>
    </location>
</feature>
<keyword evidence="3 5" id="KW-0863">Zinc-finger</keyword>
<feature type="domain" description="C2H2-type" evidence="7">
    <location>
        <begin position="107"/>
        <end position="135"/>
    </location>
</feature>
<keyword evidence="4" id="KW-0862">Zinc</keyword>
<dbReference type="EMBL" id="CAXLJM020000019">
    <property type="protein sequence ID" value="CAL8085885.1"/>
    <property type="molecule type" value="Genomic_DNA"/>
</dbReference>
<dbReference type="SMART" id="SM00355">
    <property type="entry name" value="ZnF_C2H2"/>
    <property type="match status" value="3"/>
</dbReference>
<dbReference type="PROSITE" id="PS50157">
    <property type="entry name" value="ZINC_FINGER_C2H2_2"/>
    <property type="match status" value="3"/>
</dbReference>
<dbReference type="Proteomes" id="UP001642540">
    <property type="component" value="Unassembled WGS sequence"/>
</dbReference>
<keyword evidence="1" id="KW-0479">Metal-binding</keyword>
<evidence type="ECO:0000256" key="4">
    <source>
        <dbReference type="ARBA" id="ARBA00022833"/>
    </source>
</evidence>
<evidence type="ECO:0000256" key="6">
    <source>
        <dbReference type="SAM" id="MobiDB-lite"/>
    </source>
</evidence>
<dbReference type="PROSITE" id="PS00028">
    <property type="entry name" value="ZINC_FINGER_C2H2_1"/>
    <property type="match status" value="3"/>
</dbReference>
<keyword evidence="9" id="KW-1185">Reference proteome</keyword>
<name>A0ABP1Q1S7_9HEXA</name>
<comment type="caution">
    <text evidence="8">The sequence shown here is derived from an EMBL/GenBank/DDBJ whole genome shotgun (WGS) entry which is preliminary data.</text>
</comment>
<evidence type="ECO:0000313" key="9">
    <source>
        <dbReference type="Proteomes" id="UP001642540"/>
    </source>
</evidence>
<feature type="domain" description="C2H2-type" evidence="7">
    <location>
        <begin position="163"/>
        <end position="191"/>
    </location>
</feature>
<organism evidence="8 9">
    <name type="scientific">Orchesella dallaii</name>
    <dbReference type="NCBI Taxonomy" id="48710"/>
    <lineage>
        <taxon>Eukaryota</taxon>
        <taxon>Metazoa</taxon>
        <taxon>Ecdysozoa</taxon>
        <taxon>Arthropoda</taxon>
        <taxon>Hexapoda</taxon>
        <taxon>Collembola</taxon>
        <taxon>Entomobryomorpha</taxon>
        <taxon>Entomobryoidea</taxon>
        <taxon>Orchesellidae</taxon>
        <taxon>Orchesellinae</taxon>
        <taxon>Orchesella</taxon>
    </lineage>
</organism>
<feature type="compositionally biased region" description="Acidic residues" evidence="6">
    <location>
        <begin position="255"/>
        <end position="269"/>
    </location>
</feature>
<dbReference type="PANTHER" id="PTHR24403">
    <property type="entry name" value="ZINC FINGER PROTEIN"/>
    <property type="match status" value="1"/>
</dbReference>
<keyword evidence="2" id="KW-0677">Repeat</keyword>